<reference evidence="3 4" key="1">
    <citation type="submission" date="2014-04" db="EMBL/GenBank/DDBJ databases">
        <title>Evolutionary Origins and Diversification of the Mycorrhizal Mutualists.</title>
        <authorList>
            <consortium name="DOE Joint Genome Institute"/>
            <consortium name="Mycorrhizal Genomics Consortium"/>
            <person name="Kohler A."/>
            <person name="Kuo A."/>
            <person name="Nagy L.G."/>
            <person name="Floudas D."/>
            <person name="Copeland A."/>
            <person name="Barry K.W."/>
            <person name="Cichocki N."/>
            <person name="Veneault-Fourrey C."/>
            <person name="LaButti K."/>
            <person name="Lindquist E.A."/>
            <person name="Lipzen A."/>
            <person name="Lundell T."/>
            <person name="Morin E."/>
            <person name="Murat C."/>
            <person name="Riley R."/>
            <person name="Ohm R."/>
            <person name="Sun H."/>
            <person name="Tunlid A."/>
            <person name="Henrissat B."/>
            <person name="Grigoriev I.V."/>
            <person name="Hibbett D.S."/>
            <person name="Martin F."/>
        </authorList>
    </citation>
    <scope>NUCLEOTIDE SEQUENCE [LARGE SCALE GENOMIC DNA]</scope>
    <source>
        <strain evidence="3 4">FD-317 M1</strain>
    </source>
</reference>
<evidence type="ECO:0000313" key="3">
    <source>
        <dbReference type="EMBL" id="KIK52550.1"/>
    </source>
</evidence>
<dbReference type="OrthoDB" id="10673841at2759"/>
<sequence length="222" mass="24086">MGHSYRHLMNSGSQESTFESSSSSVSASGWDTSTSSSWGNNSGNNSGWGNESSGWGSTSKWGNGGGWGNSGWGHRSPSPQPPPGGLVAHSPLNNLRSNFNSAGLTWDGTSSRPTHLDNHNTRLWAELQLNACSERGLENPFDLPTFMGLQVEQRIAQLLLDIAAKESEQEAAESKATIMHTALNLAQAREDVVREELRELRETKRWLADLLIIARACLPPTS</sequence>
<feature type="coiled-coil region" evidence="1">
    <location>
        <begin position="155"/>
        <end position="203"/>
    </location>
</feature>
<dbReference type="Proteomes" id="UP000053593">
    <property type="component" value="Unassembled WGS sequence"/>
</dbReference>
<feature type="compositionally biased region" description="Gly residues" evidence="2">
    <location>
        <begin position="62"/>
        <end position="71"/>
    </location>
</feature>
<gene>
    <name evidence="3" type="ORF">GYMLUDRAFT_64179</name>
</gene>
<feature type="compositionally biased region" description="Low complexity" evidence="2">
    <location>
        <begin position="10"/>
        <end position="61"/>
    </location>
</feature>
<accession>A0A0D0AQG5</accession>
<dbReference type="HOGENOM" id="CLU_1245510_0_0_1"/>
<protein>
    <submittedName>
        <fullName evidence="3">Uncharacterized protein</fullName>
    </submittedName>
</protein>
<evidence type="ECO:0000313" key="4">
    <source>
        <dbReference type="Proteomes" id="UP000053593"/>
    </source>
</evidence>
<dbReference type="EMBL" id="KN834841">
    <property type="protein sequence ID" value="KIK52550.1"/>
    <property type="molecule type" value="Genomic_DNA"/>
</dbReference>
<evidence type="ECO:0000256" key="2">
    <source>
        <dbReference type="SAM" id="MobiDB-lite"/>
    </source>
</evidence>
<evidence type="ECO:0000256" key="1">
    <source>
        <dbReference type="SAM" id="Coils"/>
    </source>
</evidence>
<feature type="region of interest" description="Disordered" evidence="2">
    <location>
        <begin position="1"/>
        <end position="93"/>
    </location>
</feature>
<name>A0A0D0AQG5_9AGAR</name>
<dbReference type="AlphaFoldDB" id="A0A0D0AQG5"/>
<proteinExistence type="predicted"/>
<keyword evidence="1" id="KW-0175">Coiled coil</keyword>
<organism evidence="3 4">
    <name type="scientific">Collybiopsis luxurians FD-317 M1</name>
    <dbReference type="NCBI Taxonomy" id="944289"/>
    <lineage>
        <taxon>Eukaryota</taxon>
        <taxon>Fungi</taxon>
        <taxon>Dikarya</taxon>
        <taxon>Basidiomycota</taxon>
        <taxon>Agaricomycotina</taxon>
        <taxon>Agaricomycetes</taxon>
        <taxon>Agaricomycetidae</taxon>
        <taxon>Agaricales</taxon>
        <taxon>Marasmiineae</taxon>
        <taxon>Omphalotaceae</taxon>
        <taxon>Collybiopsis</taxon>
        <taxon>Collybiopsis luxurians</taxon>
    </lineage>
</organism>
<keyword evidence="4" id="KW-1185">Reference proteome</keyword>